<dbReference type="PANTHER" id="PTHR13887">
    <property type="entry name" value="GLUTATHIONE S-TRANSFERASE KAPPA"/>
    <property type="match status" value="1"/>
</dbReference>
<keyword evidence="6" id="KW-0472">Membrane</keyword>
<dbReference type="AlphaFoldDB" id="A0A4Q7KHH0"/>
<evidence type="ECO:0000256" key="1">
    <source>
        <dbReference type="ARBA" id="ARBA00005791"/>
    </source>
</evidence>
<evidence type="ECO:0000256" key="6">
    <source>
        <dbReference type="SAM" id="Phobius"/>
    </source>
</evidence>
<dbReference type="InterPro" id="IPR012336">
    <property type="entry name" value="Thioredoxin-like_fold"/>
</dbReference>
<keyword evidence="2" id="KW-0732">Signal</keyword>
<dbReference type="EMBL" id="SGWQ01000010">
    <property type="protein sequence ID" value="RZS33984.1"/>
    <property type="molecule type" value="Genomic_DNA"/>
</dbReference>
<dbReference type="SUPFAM" id="SSF52833">
    <property type="entry name" value="Thioredoxin-like"/>
    <property type="match status" value="1"/>
</dbReference>
<keyword evidence="4" id="KW-1015">Disulfide bond</keyword>
<evidence type="ECO:0000313" key="8">
    <source>
        <dbReference type="EMBL" id="RZS33984.1"/>
    </source>
</evidence>
<keyword evidence="6" id="KW-0812">Transmembrane</keyword>
<keyword evidence="3" id="KW-0560">Oxidoreductase</keyword>
<dbReference type="PANTHER" id="PTHR13887:SF14">
    <property type="entry name" value="DISULFIDE BOND FORMATION PROTEIN D"/>
    <property type="match status" value="1"/>
</dbReference>
<comment type="caution">
    <text evidence="8">The sequence shown here is derived from an EMBL/GenBank/DDBJ whole genome shotgun (WGS) entry which is preliminary data.</text>
</comment>
<dbReference type="InterPro" id="IPR036249">
    <property type="entry name" value="Thioredoxin-like_sf"/>
</dbReference>
<sequence length="261" mass="27682">MSSTDRDRRGAAVLAAAQRERRRRRLLTGAIAVAVVAAVVVVGLLATDASKNETEGQTIRVVDRARLLPEHAGARDGVVVVSGSPTAKITLDVYADFLCPVCAKFHESSADRIDQLTNEGVLRVRYHMVPLLEHGSDPPGYSVDAANASLCAADAGRFVPFHDSLLAGQPREGGRGYDKGQLTTLGRDVGITAPAFAECVQSGRYDQRLRDELARTVANPALGQPDGSGRTRFGTPTVVANGTLVRTTDADWLAGVLSARP</sequence>
<name>A0A4Q7KHH0_9PSEU</name>
<accession>A0A4Q7KHH0</accession>
<evidence type="ECO:0000256" key="4">
    <source>
        <dbReference type="ARBA" id="ARBA00023157"/>
    </source>
</evidence>
<dbReference type="Pfam" id="PF13462">
    <property type="entry name" value="Thioredoxin_4"/>
    <property type="match status" value="1"/>
</dbReference>
<dbReference type="GO" id="GO:0016491">
    <property type="term" value="F:oxidoreductase activity"/>
    <property type="evidence" value="ECO:0007669"/>
    <property type="project" value="UniProtKB-KW"/>
</dbReference>
<keyword evidence="5" id="KW-0676">Redox-active center</keyword>
<feature type="domain" description="Thioredoxin-like fold" evidence="7">
    <location>
        <begin position="80"/>
        <end position="245"/>
    </location>
</feature>
<evidence type="ECO:0000313" key="9">
    <source>
        <dbReference type="Proteomes" id="UP000294257"/>
    </source>
</evidence>
<organism evidence="8 9">
    <name type="scientific">Herbihabitans rhizosphaerae</name>
    <dbReference type="NCBI Taxonomy" id="1872711"/>
    <lineage>
        <taxon>Bacteria</taxon>
        <taxon>Bacillati</taxon>
        <taxon>Actinomycetota</taxon>
        <taxon>Actinomycetes</taxon>
        <taxon>Pseudonocardiales</taxon>
        <taxon>Pseudonocardiaceae</taxon>
        <taxon>Herbihabitans</taxon>
    </lineage>
</organism>
<evidence type="ECO:0000256" key="2">
    <source>
        <dbReference type="ARBA" id="ARBA00022729"/>
    </source>
</evidence>
<keyword evidence="6" id="KW-1133">Transmembrane helix</keyword>
<evidence type="ECO:0000259" key="7">
    <source>
        <dbReference type="Pfam" id="PF13462"/>
    </source>
</evidence>
<evidence type="ECO:0000256" key="5">
    <source>
        <dbReference type="ARBA" id="ARBA00023284"/>
    </source>
</evidence>
<dbReference type="CDD" id="cd02972">
    <property type="entry name" value="DsbA_family"/>
    <property type="match status" value="1"/>
</dbReference>
<dbReference type="Gene3D" id="3.40.30.10">
    <property type="entry name" value="Glutaredoxin"/>
    <property type="match status" value="1"/>
</dbReference>
<gene>
    <name evidence="8" type="ORF">EV193_110134</name>
</gene>
<dbReference type="GO" id="GO:0016853">
    <property type="term" value="F:isomerase activity"/>
    <property type="evidence" value="ECO:0007669"/>
    <property type="project" value="UniProtKB-KW"/>
</dbReference>
<keyword evidence="9" id="KW-1185">Reference proteome</keyword>
<proteinExistence type="inferred from homology"/>
<comment type="similarity">
    <text evidence="1">Belongs to the thioredoxin family. DsbA subfamily.</text>
</comment>
<protein>
    <submittedName>
        <fullName evidence="8">Protein-disulfide isomerase</fullName>
    </submittedName>
</protein>
<reference evidence="8 9" key="1">
    <citation type="submission" date="2019-02" db="EMBL/GenBank/DDBJ databases">
        <title>Genomic Encyclopedia of Type Strains, Phase IV (KMG-IV): sequencing the most valuable type-strain genomes for metagenomic binning, comparative biology and taxonomic classification.</title>
        <authorList>
            <person name="Goeker M."/>
        </authorList>
    </citation>
    <scope>NUCLEOTIDE SEQUENCE [LARGE SCALE GENOMIC DNA]</scope>
    <source>
        <strain evidence="8 9">DSM 101727</strain>
    </source>
</reference>
<evidence type="ECO:0000256" key="3">
    <source>
        <dbReference type="ARBA" id="ARBA00023002"/>
    </source>
</evidence>
<keyword evidence="8" id="KW-0413">Isomerase</keyword>
<dbReference type="RefSeq" id="WP_242613661.1">
    <property type="nucleotide sequence ID" value="NZ_SGWQ01000010.1"/>
</dbReference>
<dbReference type="Proteomes" id="UP000294257">
    <property type="component" value="Unassembled WGS sequence"/>
</dbReference>
<feature type="transmembrane region" description="Helical" evidence="6">
    <location>
        <begin position="26"/>
        <end position="46"/>
    </location>
</feature>